<feature type="region of interest" description="Disordered" evidence="8">
    <location>
        <begin position="519"/>
        <end position="553"/>
    </location>
</feature>
<keyword evidence="11" id="KW-1185">Reference proteome</keyword>
<gene>
    <name evidence="10" type="ORF">N0V93_009393</name>
</gene>
<feature type="transmembrane region" description="Helical" evidence="9">
    <location>
        <begin position="129"/>
        <end position="155"/>
    </location>
</feature>
<evidence type="ECO:0000256" key="3">
    <source>
        <dbReference type="ARBA" id="ARBA00022692"/>
    </source>
</evidence>
<feature type="compositionally biased region" description="Basic and acidic residues" evidence="8">
    <location>
        <begin position="519"/>
        <end position="551"/>
    </location>
</feature>
<dbReference type="Pfam" id="PF04258">
    <property type="entry name" value="Peptidase_A22B"/>
    <property type="match status" value="1"/>
</dbReference>
<comment type="subcellular location">
    <subcellularLocation>
        <location evidence="1">Endoplasmic reticulum membrane</location>
        <topology evidence="1">Multi-pass membrane protein</topology>
    </subcellularLocation>
</comment>
<feature type="transmembrane region" description="Helical" evidence="9">
    <location>
        <begin position="35"/>
        <end position="54"/>
    </location>
</feature>
<feature type="region of interest" description="Disordered" evidence="8">
    <location>
        <begin position="60"/>
        <end position="86"/>
    </location>
</feature>
<reference evidence="10" key="1">
    <citation type="submission" date="2022-10" db="EMBL/GenBank/DDBJ databases">
        <title>Tapping the CABI collections for fungal endophytes: first genome assemblies for Collariella, Neodidymelliopsis, Ascochyta clinopodiicola, Didymella pomorum, Didymosphaeria variabile, Neocosmospora piperis and Neocucurbitaria cava.</title>
        <authorList>
            <person name="Hill R."/>
        </authorList>
    </citation>
    <scope>NUCLEOTIDE SEQUENCE</scope>
    <source>
        <strain evidence="10">IMI 355082</strain>
    </source>
</reference>
<comment type="caution">
    <text evidence="10">The sequence shown here is derived from an EMBL/GenBank/DDBJ whole genome shotgun (WGS) entry which is preliminary data.</text>
</comment>
<evidence type="ECO:0000256" key="6">
    <source>
        <dbReference type="ARBA" id="ARBA00022989"/>
    </source>
</evidence>
<evidence type="ECO:0000256" key="8">
    <source>
        <dbReference type="SAM" id="MobiDB-lite"/>
    </source>
</evidence>
<evidence type="ECO:0000313" key="11">
    <source>
        <dbReference type="Proteomes" id="UP001140453"/>
    </source>
</evidence>
<evidence type="ECO:0000256" key="2">
    <source>
        <dbReference type="ARBA" id="ARBA00006859"/>
    </source>
</evidence>
<dbReference type="EMBL" id="JAPEVB010000006">
    <property type="protein sequence ID" value="KAJ4386496.1"/>
    <property type="molecule type" value="Genomic_DNA"/>
</dbReference>
<dbReference type="SMART" id="SM00730">
    <property type="entry name" value="PSN"/>
    <property type="match status" value="1"/>
</dbReference>
<dbReference type="AlphaFoldDB" id="A0A9W8YKE9"/>
<keyword evidence="6 9" id="KW-1133">Transmembrane helix</keyword>
<proteinExistence type="inferred from homology"/>
<feature type="compositionally biased region" description="Low complexity" evidence="8">
    <location>
        <begin position="60"/>
        <end position="69"/>
    </location>
</feature>
<evidence type="ECO:0000256" key="4">
    <source>
        <dbReference type="ARBA" id="ARBA00022801"/>
    </source>
</evidence>
<dbReference type="PANTHER" id="PTHR12174:SF23">
    <property type="entry name" value="MINOR HISTOCOMPATIBILITY ANTIGEN H13"/>
    <property type="match status" value="1"/>
</dbReference>
<organism evidence="10 11">
    <name type="scientific">Gnomoniopsis smithogilvyi</name>
    <dbReference type="NCBI Taxonomy" id="1191159"/>
    <lineage>
        <taxon>Eukaryota</taxon>
        <taxon>Fungi</taxon>
        <taxon>Dikarya</taxon>
        <taxon>Ascomycota</taxon>
        <taxon>Pezizomycotina</taxon>
        <taxon>Sordariomycetes</taxon>
        <taxon>Sordariomycetidae</taxon>
        <taxon>Diaporthales</taxon>
        <taxon>Gnomoniaceae</taxon>
        <taxon>Gnomoniopsis</taxon>
    </lineage>
</organism>
<dbReference type="GO" id="GO:0042500">
    <property type="term" value="F:aspartic endopeptidase activity, intramembrane cleaving"/>
    <property type="evidence" value="ECO:0007669"/>
    <property type="project" value="InterPro"/>
</dbReference>
<dbReference type="Proteomes" id="UP001140453">
    <property type="component" value="Unassembled WGS sequence"/>
</dbReference>
<dbReference type="OrthoDB" id="29661at2759"/>
<dbReference type="GO" id="GO:0006465">
    <property type="term" value="P:signal peptide processing"/>
    <property type="evidence" value="ECO:0007669"/>
    <property type="project" value="TreeGrafter"/>
</dbReference>
<dbReference type="GO" id="GO:0098554">
    <property type="term" value="C:cytoplasmic side of endoplasmic reticulum membrane"/>
    <property type="evidence" value="ECO:0007669"/>
    <property type="project" value="TreeGrafter"/>
</dbReference>
<evidence type="ECO:0000256" key="9">
    <source>
        <dbReference type="SAM" id="Phobius"/>
    </source>
</evidence>
<accession>A0A9W8YKE9</accession>
<feature type="transmembrane region" description="Helical" evidence="9">
    <location>
        <begin position="96"/>
        <end position="114"/>
    </location>
</feature>
<dbReference type="GO" id="GO:0033619">
    <property type="term" value="P:membrane protein proteolysis"/>
    <property type="evidence" value="ECO:0007669"/>
    <property type="project" value="TreeGrafter"/>
</dbReference>
<feature type="transmembrane region" description="Helical" evidence="9">
    <location>
        <begin position="440"/>
        <end position="463"/>
    </location>
</feature>
<dbReference type="GO" id="GO:0098553">
    <property type="term" value="C:lumenal side of endoplasmic reticulum membrane"/>
    <property type="evidence" value="ECO:0007669"/>
    <property type="project" value="TreeGrafter"/>
</dbReference>
<evidence type="ECO:0000256" key="5">
    <source>
        <dbReference type="ARBA" id="ARBA00022824"/>
    </source>
</evidence>
<evidence type="ECO:0000256" key="7">
    <source>
        <dbReference type="ARBA" id="ARBA00023136"/>
    </source>
</evidence>
<keyword evidence="4" id="KW-0378">Hydrolase</keyword>
<feature type="transmembrane region" description="Helical" evidence="9">
    <location>
        <begin position="293"/>
        <end position="314"/>
    </location>
</feature>
<feature type="transmembrane region" description="Helical" evidence="9">
    <location>
        <begin position="268"/>
        <end position="286"/>
    </location>
</feature>
<dbReference type="InterPro" id="IPR007369">
    <property type="entry name" value="Peptidase_A22B_SPP"/>
</dbReference>
<feature type="transmembrane region" description="Helical" evidence="9">
    <location>
        <begin position="334"/>
        <end position="355"/>
    </location>
</feature>
<dbReference type="InterPro" id="IPR006639">
    <property type="entry name" value="Preselin/SPP"/>
</dbReference>
<protein>
    <recommendedName>
        <fullName evidence="12">Signal peptide peptidase</fullName>
    </recommendedName>
</protein>
<name>A0A9W8YKE9_9PEZI</name>
<keyword evidence="7 9" id="KW-0472">Membrane</keyword>
<evidence type="ECO:0000256" key="1">
    <source>
        <dbReference type="ARBA" id="ARBA00004477"/>
    </source>
</evidence>
<feature type="transmembrane region" description="Helical" evidence="9">
    <location>
        <begin position="469"/>
        <end position="487"/>
    </location>
</feature>
<keyword evidence="3 9" id="KW-0812">Transmembrane</keyword>
<comment type="similarity">
    <text evidence="2">Belongs to the peptidase A22B family.</text>
</comment>
<evidence type="ECO:0008006" key="12">
    <source>
        <dbReference type="Google" id="ProtNLM"/>
    </source>
</evidence>
<dbReference type="PANTHER" id="PTHR12174">
    <property type="entry name" value="SIGNAL PEPTIDE PEPTIDASE"/>
    <property type="match status" value="1"/>
</dbReference>
<evidence type="ECO:0000313" key="10">
    <source>
        <dbReference type="EMBL" id="KAJ4386496.1"/>
    </source>
</evidence>
<keyword evidence="5" id="KW-0256">Endoplasmic reticulum</keyword>
<sequence>MADSPPSPSLGPVLPDGHTVQPALTTWQLLESMDFMALEFQMVISAIFIIYVGAHASLRRPPSAAPPNANKDKKRNKDGKDDHKEQFAPGFEASDALLFPLMAGVVLVGLYYLIKWLQDPAILNTILRWYMSITGVVGTGTFLGNATQVLLSFIFPDHWVDNKGNVWDIDARYRTQTGHTEGQEVQITKDPVSKRTPFPGFASSLPLSSRLRKSLFTIRHFLMEDWSLQLNIWGMGQETIPFKLTTLIGCGLGIVLQGSYLYTGNNMLANIIGLAVCYMAFMYMSVTSFPIGSLVLAGLFVYDIIMVFYTPFMVSVATQLDVPIKLTYKTANRSSMLGLGDIVIPGIFICLALRFDLWKHYQRKITKEETVLTTVSGSKEGQGGDIQEITTTEKVFREVKAPFVDPRGQWGNHFWTTSWRNLILGNSSLKSATEGAFPKIYFRATMMGYLLGLLVTIGILLVFKRGQPALLYLVPGVLGSVYLTGWWRGEISDLFKYTENGDLDTKDVVIEVDGDGKPIEVDSKSVEDKADVGEKPKSAVDDKKDDEKRGEEDEAYEVFTFSITAPREEVISKKD</sequence>